<feature type="transmembrane region" description="Helical" evidence="7">
    <location>
        <begin position="62"/>
        <end position="85"/>
    </location>
</feature>
<gene>
    <name evidence="9" type="ORF">B0T18DRAFT_325898</name>
</gene>
<feature type="transmembrane region" description="Helical" evidence="7">
    <location>
        <begin position="24"/>
        <end position="50"/>
    </location>
</feature>
<comment type="similarity">
    <text evidence="5">Belongs to the SAT4 family.</text>
</comment>
<evidence type="ECO:0000259" key="8">
    <source>
        <dbReference type="Pfam" id="PF20684"/>
    </source>
</evidence>
<evidence type="ECO:0000256" key="7">
    <source>
        <dbReference type="SAM" id="Phobius"/>
    </source>
</evidence>
<feature type="compositionally biased region" description="Acidic residues" evidence="6">
    <location>
        <begin position="239"/>
        <end position="248"/>
    </location>
</feature>
<keyword evidence="10" id="KW-1185">Reference proteome</keyword>
<dbReference type="InterPro" id="IPR052337">
    <property type="entry name" value="SAT4-like"/>
</dbReference>
<feature type="region of interest" description="Disordered" evidence="6">
    <location>
        <begin position="213"/>
        <end position="269"/>
    </location>
</feature>
<evidence type="ECO:0000256" key="6">
    <source>
        <dbReference type="SAM" id="MobiDB-lite"/>
    </source>
</evidence>
<keyword evidence="4 7" id="KW-0472">Membrane</keyword>
<sequence length="269" mass="29877">MFAHGFARHVLTLTPDDINANLKYSFIVSLLYIFTLTCTKLSILCLYIRVLVYDYVRLAAKILLPIVLITHAYIIATMLTACIPLDAYWDFQRRPTAKCHGMSIYWSHAGLNIATDFLIFLLPLTVLHRIRTPRPQKVALAVIFLLAVCSISVARAVLLAQSIDSGPVDITWDGPSTGIWNAFEVNVAIVCACLITLKPVGAKMFPRLFTPDPSASMPGSKEIDEARGPRNPPGRWGSEDADLVETVDEERGERGGETEEEVVVMEKKM</sequence>
<dbReference type="InterPro" id="IPR049326">
    <property type="entry name" value="Rhodopsin_dom_fungi"/>
</dbReference>
<comment type="caution">
    <text evidence="9">The sequence shown here is derived from an EMBL/GenBank/DDBJ whole genome shotgun (WGS) entry which is preliminary data.</text>
</comment>
<accession>A0AA40EWU4</accession>
<evidence type="ECO:0000313" key="10">
    <source>
        <dbReference type="Proteomes" id="UP001172155"/>
    </source>
</evidence>
<feature type="transmembrane region" description="Helical" evidence="7">
    <location>
        <begin position="138"/>
        <end position="158"/>
    </location>
</feature>
<dbReference type="Pfam" id="PF20684">
    <property type="entry name" value="Fung_rhodopsin"/>
    <property type="match status" value="1"/>
</dbReference>
<evidence type="ECO:0000256" key="3">
    <source>
        <dbReference type="ARBA" id="ARBA00022989"/>
    </source>
</evidence>
<evidence type="ECO:0000256" key="5">
    <source>
        <dbReference type="ARBA" id="ARBA00038359"/>
    </source>
</evidence>
<evidence type="ECO:0000313" key="9">
    <source>
        <dbReference type="EMBL" id="KAK0746981.1"/>
    </source>
</evidence>
<evidence type="ECO:0000256" key="1">
    <source>
        <dbReference type="ARBA" id="ARBA00004141"/>
    </source>
</evidence>
<organism evidence="9 10">
    <name type="scientific">Schizothecium vesticola</name>
    <dbReference type="NCBI Taxonomy" id="314040"/>
    <lineage>
        <taxon>Eukaryota</taxon>
        <taxon>Fungi</taxon>
        <taxon>Dikarya</taxon>
        <taxon>Ascomycota</taxon>
        <taxon>Pezizomycotina</taxon>
        <taxon>Sordariomycetes</taxon>
        <taxon>Sordariomycetidae</taxon>
        <taxon>Sordariales</taxon>
        <taxon>Schizotheciaceae</taxon>
        <taxon>Schizothecium</taxon>
    </lineage>
</organism>
<evidence type="ECO:0000256" key="4">
    <source>
        <dbReference type="ARBA" id="ARBA00023136"/>
    </source>
</evidence>
<keyword evidence="3 7" id="KW-1133">Transmembrane helix</keyword>
<name>A0AA40EWU4_9PEZI</name>
<dbReference type="AlphaFoldDB" id="A0AA40EWU4"/>
<dbReference type="GO" id="GO:0016020">
    <property type="term" value="C:membrane"/>
    <property type="evidence" value="ECO:0007669"/>
    <property type="project" value="UniProtKB-SubCell"/>
</dbReference>
<evidence type="ECO:0000256" key="2">
    <source>
        <dbReference type="ARBA" id="ARBA00022692"/>
    </source>
</evidence>
<dbReference type="Proteomes" id="UP001172155">
    <property type="component" value="Unassembled WGS sequence"/>
</dbReference>
<dbReference type="PANTHER" id="PTHR33048">
    <property type="entry name" value="PTH11-LIKE INTEGRAL MEMBRANE PROTEIN (AFU_ORTHOLOGUE AFUA_5G11245)"/>
    <property type="match status" value="1"/>
</dbReference>
<comment type="subcellular location">
    <subcellularLocation>
        <location evidence="1">Membrane</location>
        <topology evidence="1">Multi-pass membrane protein</topology>
    </subcellularLocation>
</comment>
<proteinExistence type="inferred from homology"/>
<dbReference type="EMBL" id="JAUKUD010000004">
    <property type="protein sequence ID" value="KAK0746981.1"/>
    <property type="molecule type" value="Genomic_DNA"/>
</dbReference>
<feature type="transmembrane region" description="Helical" evidence="7">
    <location>
        <begin position="105"/>
        <end position="126"/>
    </location>
</feature>
<dbReference type="PANTHER" id="PTHR33048:SF47">
    <property type="entry name" value="INTEGRAL MEMBRANE PROTEIN-RELATED"/>
    <property type="match status" value="1"/>
</dbReference>
<protein>
    <recommendedName>
        <fullName evidence="8">Rhodopsin domain-containing protein</fullName>
    </recommendedName>
</protein>
<feature type="domain" description="Rhodopsin" evidence="8">
    <location>
        <begin position="3"/>
        <end position="200"/>
    </location>
</feature>
<feature type="transmembrane region" description="Helical" evidence="7">
    <location>
        <begin position="178"/>
        <end position="197"/>
    </location>
</feature>
<reference evidence="9" key="1">
    <citation type="submission" date="2023-06" db="EMBL/GenBank/DDBJ databases">
        <title>Genome-scale phylogeny and comparative genomics of the fungal order Sordariales.</title>
        <authorList>
            <consortium name="Lawrence Berkeley National Laboratory"/>
            <person name="Hensen N."/>
            <person name="Bonometti L."/>
            <person name="Westerberg I."/>
            <person name="Brannstrom I.O."/>
            <person name="Guillou S."/>
            <person name="Cros-Aarteil S."/>
            <person name="Calhoun S."/>
            <person name="Haridas S."/>
            <person name="Kuo A."/>
            <person name="Mondo S."/>
            <person name="Pangilinan J."/>
            <person name="Riley R."/>
            <person name="LaButti K."/>
            <person name="Andreopoulos B."/>
            <person name="Lipzen A."/>
            <person name="Chen C."/>
            <person name="Yanf M."/>
            <person name="Daum C."/>
            <person name="Ng V."/>
            <person name="Clum A."/>
            <person name="Steindorff A."/>
            <person name="Ohm R."/>
            <person name="Martin F."/>
            <person name="Silar P."/>
            <person name="Natvig D."/>
            <person name="Lalanne C."/>
            <person name="Gautier V."/>
            <person name="Ament-velasquez S.L."/>
            <person name="Kruys A."/>
            <person name="Hutchinson M.I."/>
            <person name="Powell A.J."/>
            <person name="Barry K."/>
            <person name="Miller A.N."/>
            <person name="Grigoriev I.V."/>
            <person name="Debuchy R."/>
            <person name="Gladieux P."/>
            <person name="Thoren M.H."/>
            <person name="Johannesson H."/>
        </authorList>
    </citation>
    <scope>NUCLEOTIDE SEQUENCE</scope>
    <source>
        <strain evidence="9">SMH3187-1</strain>
    </source>
</reference>
<keyword evidence="2 7" id="KW-0812">Transmembrane</keyword>